<keyword evidence="2" id="KW-1185">Reference proteome</keyword>
<sequence>MCQLLLMMGQITKLSIFIAESKSNFLIKFRFQISKFNSEQISCKQSNKIFYLFQFDLKEIVQYSYSGFQSQLLQLFGFRFFSTMDFYSTSQSGYIIYCEQFSQLIRWGSSFKPLSIGIPTVKF</sequence>
<proteinExistence type="predicted"/>
<dbReference type="GeneID" id="24436909"/>
<evidence type="ECO:0000313" key="2">
    <source>
        <dbReference type="Proteomes" id="UP000009168"/>
    </source>
</evidence>
<accession>W7XKF9</accession>
<name>W7XKF9_TETTS</name>
<dbReference type="RefSeq" id="XP_012652582.1">
    <property type="nucleotide sequence ID" value="XM_012797128.1"/>
</dbReference>
<dbReference type="EMBL" id="GG662720">
    <property type="protein sequence ID" value="EWS74869.1"/>
    <property type="molecule type" value="Genomic_DNA"/>
</dbReference>
<dbReference type="InParanoid" id="W7XKF9"/>
<evidence type="ECO:0000313" key="1">
    <source>
        <dbReference type="EMBL" id="EWS74869.1"/>
    </source>
</evidence>
<dbReference type="AlphaFoldDB" id="W7XKF9"/>
<gene>
    <name evidence="1" type="ORF">TTHERM_000035269</name>
</gene>
<reference evidence="2" key="1">
    <citation type="journal article" date="2006" name="PLoS Biol.">
        <title>Macronuclear genome sequence of the ciliate Tetrahymena thermophila, a model eukaryote.</title>
        <authorList>
            <person name="Eisen J.A."/>
            <person name="Coyne R.S."/>
            <person name="Wu M."/>
            <person name="Wu D."/>
            <person name="Thiagarajan M."/>
            <person name="Wortman J.R."/>
            <person name="Badger J.H."/>
            <person name="Ren Q."/>
            <person name="Amedeo P."/>
            <person name="Jones K.M."/>
            <person name="Tallon L.J."/>
            <person name="Delcher A.L."/>
            <person name="Salzberg S.L."/>
            <person name="Silva J.C."/>
            <person name="Haas B.J."/>
            <person name="Majoros W.H."/>
            <person name="Farzad M."/>
            <person name="Carlton J.M."/>
            <person name="Smith R.K. Jr."/>
            <person name="Garg J."/>
            <person name="Pearlman R.E."/>
            <person name="Karrer K.M."/>
            <person name="Sun L."/>
            <person name="Manning G."/>
            <person name="Elde N.C."/>
            <person name="Turkewitz A.P."/>
            <person name="Asai D.J."/>
            <person name="Wilkes D.E."/>
            <person name="Wang Y."/>
            <person name="Cai H."/>
            <person name="Collins K."/>
            <person name="Stewart B.A."/>
            <person name="Lee S.R."/>
            <person name="Wilamowska K."/>
            <person name="Weinberg Z."/>
            <person name="Ruzzo W.L."/>
            <person name="Wloga D."/>
            <person name="Gaertig J."/>
            <person name="Frankel J."/>
            <person name="Tsao C.-C."/>
            <person name="Gorovsky M.A."/>
            <person name="Keeling P.J."/>
            <person name="Waller R.F."/>
            <person name="Patron N.J."/>
            <person name="Cherry J.M."/>
            <person name="Stover N.A."/>
            <person name="Krieger C.J."/>
            <person name="del Toro C."/>
            <person name="Ryder H.F."/>
            <person name="Williamson S.C."/>
            <person name="Barbeau R.A."/>
            <person name="Hamilton E.P."/>
            <person name="Orias E."/>
        </authorList>
    </citation>
    <scope>NUCLEOTIDE SEQUENCE [LARGE SCALE GENOMIC DNA]</scope>
    <source>
        <strain evidence="2">SB210</strain>
    </source>
</reference>
<dbReference type="KEGG" id="tet:TTHERM_000035269"/>
<protein>
    <submittedName>
        <fullName evidence="1">Uncharacterized protein</fullName>
    </submittedName>
</protein>
<dbReference type="Proteomes" id="UP000009168">
    <property type="component" value="Unassembled WGS sequence"/>
</dbReference>
<organism evidence="1 2">
    <name type="scientific">Tetrahymena thermophila (strain SB210)</name>
    <dbReference type="NCBI Taxonomy" id="312017"/>
    <lineage>
        <taxon>Eukaryota</taxon>
        <taxon>Sar</taxon>
        <taxon>Alveolata</taxon>
        <taxon>Ciliophora</taxon>
        <taxon>Intramacronucleata</taxon>
        <taxon>Oligohymenophorea</taxon>
        <taxon>Hymenostomatida</taxon>
        <taxon>Tetrahymenina</taxon>
        <taxon>Tetrahymenidae</taxon>
        <taxon>Tetrahymena</taxon>
    </lineage>
</organism>